<keyword evidence="1" id="KW-1133">Transmembrane helix</keyword>
<evidence type="ECO:0000259" key="2">
    <source>
        <dbReference type="Pfam" id="PF03407"/>
    </source>
</evidence>
<name>A0AA89BS62_PINIB</name>
<feature type="transmembrane region" description="Helical" evidence="1">
    <location>
        <begin position="75"/>
        <end position="94"/>
    </location>
</feature>
<keyword evidence="1" id="KW-0472">Membrane</keyword>
<dbReference type="Pfam" id="PF03407">
    <property type="entry name" value="Nucleotid_trans"/>
    <property type="match status" value="1"/>
</dbReference>
<gene>
    <name evidence="3" type="ORF">FSP39_003923</name>
</gene>
<evidence type="ECO:0000313" key="3">
    <source>
        <dbReference type="EMBL" id="KAK3085471.1"/>
    </source>
</evidence>
<keyword evidence="1" id="KW-0812">Transmembrane</keyword>
<reference evidence="3" key="1">
    <citation type="submission" date="2019-08" db="EMBL/GenBank/DDBJ databases">
        <title>The improved chromosome-level genome for the pearl oyster Pinctada fucata martensii using PacBio sequencing and Hi-C.</title>
        <authorList>
            <person name="Zheng Z."/>
        </authorList>
    </citation>
    <scope>NUCLEOTIDE SEQUENCE</scope>
    <source>
        <strain evidence="3">ZZ-2019</strain>
        <tissue evidence="3">Adductor muscle</tissue>
    </source>
</reference>
<protein>
    <recommendedName>
        <fullName evidence="2">Nucleotide-diphospho-sugar transferase domain-containing protein</fullName>
    </recommendedName>
</protein>
<dbReference type="InterPro" id="IPR052636">
    <property type="entry name" value="UDP-D-xylose:L-fucose_XylT"/>
</dbReference>
<proteinExistence type="predicted"/>
<dbReference type="InterPro" id="IPR005069">
    <property type="entry name" value="Nucl-diP-sugar_transferase"/>
</dbReference>
<comment type="caution">
    <text evidence="3">The sequence shown here is derived from an EMBL/GenBank/DDBJ whole genome shotgun (WGS) entry which is preliminary data.</text>
</comment>
<dbReference type="PANTHER" id="PTHR47032:SF1">
    <property type="entry name" value="UDP-D-XYLOSE:L-FUCOSE ALPHA-1,3-D-XYLOSYLTRANSFERASE-RELATED"/>
    <property type="match status" value="1"/>
</dbReference>
<dbReference type="Proteomes" id="UP001186944">
    <property type="component" value="Unassembled WGS sequence"/>
</dbReference>
<feature type="domain" description="Nucleotide-diphospho-sugar transferase" evidence="2">
    <location>
        <begin position="103"/>
        <end position="311"/>
    </location>
</feature>
<dbReference type="EMBL" id="VSWD01000012">
    <property type="protein sequence ID" value="KAK3085471.1"/>
    <property type="molecule type" value="Genomic_DNA"/>
</dbReference>
<feature type="transmembrane region" description="Helical" evidence="1">
    <location>
        <begin position="20"/>
        <end position="38"/>
    </location>
</feature>
<dbReference type="GO" id="GO:0016757">
    <property type="term" value="F:glycosyltransferase activity"/>
    <property type="evidence" value="ECO:0007669"/>
    <property type="project" value="TreeGrafter"/>
</dbReference>
<evidence type="ECO:0000313" key="4">
    <source>
        <dbReference type="Proteomes" id="UP001186944"/>
    </source>
</evidence>
<keyword evidence="4" id="KW-1185">Reference proteome</keyword>
<dbReference type="GO" id="GO:0005794">
    <property type="term" value="C:Golgi apparatus"/>
    <property type="evidence" value="ECO:0007669"/>
    <property type="project" value="TreeGrafter"/>
</dbReference>
<dbReference type="AlphaFoldDB" id="A0AA89BS62"/>
<dbReference type="PANTHER" id="PTHR47032">
    <property type="entry name" value="UDP-D-XYLOSE:L-FUCOSE ALPHA-1,3-D-XYLOSYLTRANSFERASE-RELATED"/>
    <property type="match status" value="1"/>
</dbReference>
<evidence type="ECO:0000256" key="1">
    <source>
        <dbReference type="SAM" id="Phobius"/>
    </source>
</evidence>
<accession>A0AA89BS62</accession>
<organism evidence="3 4">
    <name type="scientific">Pinctada imbricata</name>
    <name type="common">Atlantic pearl-oyster</name>
    <name type="synonym">Pinctada martensii</name>
    <dbReference type="NCBI Taxonomy" id="66713"/>
    <lineage>
        <taxon>Eukaryota</taxon>
        <taxon>Metazoa</taxon>
        <taxon>Spiralia</taxon>
        <taxon>Lophotrochozoa</taxon>
        <taxon>Mollusca</taxon>
        <taxon>Bivalvia</taxon>
        <taxon>Autobranchia</taxon>
        <taxon>Pteriomorphia</taxon>
        <taxon>Pterioida</taxon>
        <taxon>Pterioidea</taxon>
        <taxon>Pteriidae</taxon>
        <taxon>Pinctada</taxon>
    </lineage>
</organism>
<sequence length="338" mass="39435">MTTFRLLTVTRLINERKLCVFVIFGTMVMTYAIFFSNLKQNTMLEYLTQPERSEVLTLETASLSKMALDISKEHTFVMVTLINAAYIPFTLSWLCNTKHMNINQHVLFLTTDEQTDNMLKKYWPGVKSVVLQGIDSKGNETYSQVGYVKLMVKRTEALMSILEENVPIFLFEVDCLWLKNPVPFLLTHQNFDIVSTKVSNRDSVIAGGFLYLSPNESTKRLWKELTRRMIALYNKIRALPPMKLISEGDNDQQYLSALIRNKYKGIKVKLLDAMDFPDGQWYKLSKEKRQLSKPYIINNNWVVGNFEKIKRAKKWKHWFLKEDNTCDGENLALLKEQR</sequence>